<dbReference type="RefSeq" id="WP_277549891.1">
    <property type="nucleotide sequence ID" value="NZ_JARAMH010000001.1"/>
</dbReference>
<sequence>MIFKAVGDSRPYPDHGLVSPSDWSGIAPRQVRLDQLITTKTTLDLATLLDADSTFYGDLFPHVVRWDGLLYLEDGLHRALRTALHHRTVLHARVLELGPATGPRAVHRAQEVRMPR</sequence>
<keyword evidence="2" id="KW-1185">Reference proteome</keyword>
<reference evidence="2" key="1">
    <citation type="journal article" date="2019" name="Int. J. Syst. Evol. Microbiol.">
        <title>The Global Catalogue of Microorganisms (GCM) 10K type strain sequencing project: providing services to taxonomists for standard genome sequencing and annotation.</title>
        <authorList>
            <consortium name="The Broad Institute Genomics Platform"/>
            <consortium name="The Broad Institute Genome Sequencing Center for Infectious Disease"/>
            <person name="Wu L."/>
            <person name="Ma J."/>
        </authorList>
    </citation>
    <scope>NUCLEOTIDE SEQUENCE [LARGE SCALE GENOMIC DNA]</scope>
    <source>
        <strain evidence="2">CGMCC 4.6946</strain>
    </source>
</reference>
<dbReference type="PIRSF" id="PIRSF006909">
    <property type="entry name" value="UCP006909"/>
    <property type="match status" value="1"/>
</dbReference>
<evidence type="ECO:0000313" key="1">
    <source>
        <dbReference type="EMBL" id="MFC4903133.1"/>
    </source>
</evidence>
<name>A0ABV9THY2_9MICC</name>
<comment type="caution">
    <text evidence="1">The sequence shown here is derived from an EMBL/GenBank/DDBJ whole genome shotgun (WGS) entry which is preliminary data.</text>
</comment>
<gene>
    <name evidence="1" type="ORF">ACFPCS_06090</name>
</gene>
<proteinExistence type="predicted"/>
<dbReference type="EMBL" id="JBHSIW010000007">
    <property type="protein sequence ID" value="MFC4903133.1"/>
    <property type="molecule type" value="Genomic_DNA"/>
</dbReference>
<accession>A0ABV9THY2</accession>
<evidence type="ECO:0000313" key="2">
    <source>
        <dbReference type="Proteomes" id="UP001595797"/>
    </source>
</evidence>
<protein>
    <submittedName>
        <fullName evidence="1">Type II toxin-antitoxin system VapB family antitoxin</fullName>
    </submittedName>
</protein>
<dbReference type="Proteomes" id="UP001595797">
    <property type="component" value="Unassembled WGS sequence"/>
</dbReference>
<dbReference type="Pfam" id="PF23719">
    <property type="entry name" value="VapB"/>
    <property type="match status" value="1"/>
</dbReference>
<dbReference type="InterPro" id="IPR014447">
    <property type="entry name" value="VapB-like_prob"/>
</dbReference>
<organism evidence="1 2">
    <name type="scientific">Kocuria oceani</name>
    <dbReference type="NCBI Taxonomy" id="988827"/>
    <lineage>
        <taxon>Bacteria</taxon>
        <taxon>Bacillati</taxon>
        <taxon>Actinomycetota</taxon>
        <taxon>Actinomycetes</taxon>
        <taxon>Micrococcales</taxon>
        <taxon>Micrococcaceae</taxon>
        <taxon>Kocuria</taxon>
    </lineage>
</organism>